<reference evidence="6 7" key="2">
    <citation type="submission" date="2015-01" db="EMBL/GenBank/DDBJ databases">
        <title>Draft Genome Sequences of Four Bacillus thermoamylovorans Strains, Isolated From Food Products.</title>
        <authorList>
            <person name="Krawcyk A.O."/>
            <person name="Berendsen E.M."/>
            <person name="Eijlander R.T."/>
            <person name="de Jong A."/>
            <person name="Wells-Bennik M."/>
            <person name="Kuipers O.P."/>
        </authorList>
    </citation>
    <scope>NUCLEOTIDE SEQUENCE [LARGE SCALE GENOMIC DNA]</scope>
    <source>
        <strain evidence="6 7">B4167</strain>
    </source>
</reference>
<dbReference type="Proteomes" id="UP000040576">
    <property type="component" value="Unassembled WGS sequence"/>
</dbReference>
<keyword evidence="8" id="KW-1185">Reference proteome</keyword>
<evidence type="ECO:0000256" key="3">
    <source>
        <dbReference type="ARBA" id="ARBA00023163"/>
    </source>
</evidence>
<dbReference type="SUPFAM" id="SSF47413">
    <property type="entry name" value="lambda repressor-like DNA-binding domains"/>
    <property type="match status" value="1"/>
</dbReference>
<dbReference type="CDD" id="cd01544">
    <property type="entry name" value="PBP1_GalR"/>
    <property type="match status" value="1"/>
</dbReference>
<dbReference type="InterPro" id="IPR028082">
    <property type="entry name" value="Peripla_BP_I"/>
</dbReference>
<evidence type="ECO:0000259" key="4">
    <source>
        <dbReference type="PROSITE" id="PS50932"/>
    </source>
</evidence>
<dbReference type="RefSeq" id="WP_034767761.1">
    <property type="nucleotide sequence ID" value="NZ_CCRF01000017.1"/>
</dbReference>
<evidence type="ECO:0000313" key="6">
    <source>
        <dbReference type="EMBL" id="KIO72776.1"/>
    </source>
</evidence>
<dbReference type="Pfam" id="PF13377">
    <property type="entry name" value="Peripla_BP_3"/>
    <property type="match status" value="1"/>
</dbReference>
<dbReference type="GO" id="GO:0000976">
    <property type="term" value="F:transcription cis-regulatory region binding"/>
    <property type="evidence" value="ECO:0007669"/>
    <property type="project" value="TreeGrafter"/>
</dbReference>
<dbReference type="Gene3D" id="1.10.260.40">
    <property type="entry name" value="lambda repressor-like DNA-binding domains"/>
    <property type="match status" value="1"/>
</dbReference>
<evidence type="ECO:0000256" key="2">
    <source>
        <dbReference type="ARBA" id="ARBA00023125"/>
    </source>
</evidence>
<gene>
    <name evidence="6" type="ORF">B4167_2718</name>
    <name evidence="5" type="ORF">BT1A1_0509</name>
</gene>
<dbReference type="Proteomes" id="UP000032076">
    <property type="component" value="Unassembled WGS sequence"/>
</dbReference>
<dbReference type="PANTHER" id="PTHR30146:SF149">
    <property type="entry name" value="HTH-TYPE TRANSCRIPTIONAL REGULATOR EBGR"/>
    <property type="match status" value="1"/>
</dbReference>
<keyword evidence="3" id="KW-0804">Transcription</keyword>
<keyword evidence="1" id="KW-0805">Transcription regulation</keyword>
<proteinExistence type="predicted"/>
<dbReference type="AlphaFoldDB" id="A0A090IVF9"/>
<sequence length="331" mass="37451">MATIKDIAEKAGVSIATVSRVLNYDQTLSVTDETRKRIFEIAESLSYKKKSVRKTNIPTKIAIISWYTEEEELEDLYYLSISIGITDRCQQRNISAVKYFYSSYEDLQEFGDVRGIIAVGKFSTAQAEKLMNITDNIIFVDCSPDDDRFDSVVVDFERATKSVIDYLLAKGHKSIGYIGGRETYRDQSDNILDLREKTFRQYLSDHGQFNESAVYIGNFTVKDGYRLMKQAIHDHGNNLPTAFFAGNDQIAIGCLQALNEENIHVPEEVNIIGLNDISVSKYVYPSLSTVKVHTELMGETAVDLLVERIEGRTIPKKVFIATNLIIRDSSF</sequence>
<dbReference type="PROSITE" id="PS50932">
    <property type="entry name" value="HTH_LACI_2"/>
    <property type="match status" value="1"/>
</dbReference>
<evidence type="ECO:0000313" key="5">
    <source>
        <dbReference type="EMBL" id="CEE00368.1"/>
    </source>
</evidence>
<dbReference type="SMART" id="SM00354">
    <property type="entry name" value="HTH_LACI"/>
    <property type="match status" value="1"/>
</dbReference>
<evidence type="ECO:0000313" key="8">
    <source>
        <dbReference type="Proteomes" id="UP000040576"/>
    </source>
</evidence>
<dbReference type="eggNOG" id="COG1609">
    <property type="taxonomic scope" value="Bacteria"/>
</dbReference>
<dbReference type="EMBL" id="JXLU01000081">
    <property type="protein sequence ID" value="KIO72776.1"/>
    <property type="molecule type" value="Genomic_DNA"/>
</dbReference>
<dbReference type="OrthoDB" id="43195at2"/>
<dbReference type="Pfam" id="PF00356">
    <property type="entry name" value="LacI"/>
    <property type="match status" value="1"/>
</dbReference>
<evidence type="ECO:0000256" key="1">
    <source>
        <dbReference type="ARBA" id="ARBA00023015"/>
    </source>
</evidence>
<organism evidence="5 8">
    <name type="scientific">Caldibacillus thermoamylovorans</name>
    <dbReference type="NCBI Taxonomy" id="35841"/>
    <lineage>
        <taxon>Bacteria</taxon>
        <taxon>Bacillati</taxon>
        <taxon>Bacillota</taxon>
        <taxon>Bacilli</taxon>
        <taxon>Bacillales</taxon>
        <taxon>Bacillaceae</taxon>
        <taxon>Caldibacillus</taxon>
    </lineage>
</organism>
<dbReference type="PATRIC" id="fig|35841.6.peg.2268"/>
<reference evidence="5 8" key="1">
    <citation type="submission" date="2014-07" db="EMBL/GenBank/DDBJ databases">
        <authorList>
            <person name="Wibberg Daniel"/>
        </authorList>
    </citation>
    <scope>NUCLEOTIDE SEQUENCE [LARGE SCALE GENOMIC DNA]</scope>
</reference>
<dbReference type="InterPro" id="IPR046335">
    <property type="entry name" value="LacI/GalR-like_sensor"/>
</dbReference>
<dbReference type="PROSITE" id="PS00356">
    <property type="entry name" value="HTH_LACI_1"/>
    <property type="match status" value="1"/>
</dbReference>
<dbReference type="CDD" id="cd01392">
    <property type="entry name" value="HTH_LacI"/>
    <property type="match status" value="1"/>
</dbReference>
<feature type="domain" description="HTH lacI-type" evidence="4">
    <location>
        <begin position="2"/>
        <end position="54"/>
    </location>
</feature>
<dbReference type="PANTHER" id="PTHR30146">
    <property type="entry name" value="LACI-RELATED TRANSCRIPTIONAL REPRESSOR"/>
    <property type="match status" value="1"/>
</dbReference>
<dbReference type="SUPFAM" id="SSF53822">
    <property type="entry name" value="Periplasmic binding protein-like I"/>
    <property type="match status" value="1"/>
</dbReference>
<evidence type="ECO:0000313" key="7">
    <source>
        <dbReference type="Proteomes" id="UP000032076"/>
    </source>
</evidence>
<dbReference type="GO" id="GO:0003700">
    <property type="term" value="F:DNA-binding transcription factor activity"/>
    <property type="evidence" value="ECO:0007669"/>
    <property type="project" value="TreeGrafter"/>
</dbReference>
<dbReference type="STRING" id="35841.B4167_2718"/>
<protein>
    <submittedName>
        <fullName evidence="5">LacI family transcriptional regulator</fullName>
    </submittedName>
</protein>
<dbReference type="Gene3D" id="3.40.50.2300">
    <property type="match status" value="2"/>
</dbReference>
<keyword evidence="2" id="KW-0238">DNA-binding</keyword>
<dbReference type="InterPro" id="IPR000843">
    <property type="entry name" value="HTH_LacI"/>
</dbReference>
<dbReference type="GeneID" id="92959655"/>
<dbReference type="PRINTS" id="PR00036">
    <property type="entry name" value="HTHLACI"/>
</dbReference>
<dbReference type="InterPro" id="IPR010982">
    <property type="entry name" value="Lambda_DNA-bd_dom_sf"/>
</dbReference>
<dbReference type="EMBL" id="CCRF01000017">
    <property type="protein sequence ID" value="CEE00368.1"/>
    <property type="molecule type" value="Genomic_DNA"/>
</dbReference>
<name>A0A090IVF9_9BACI</name>
<accession>A0A090IVF9</accession>